<name>A0ABV8XMB5_9DEIO</name>
<protein>
    <submittedName>
        <fullName evidence="2">M-like protein</fullName>
    </submittedName>
</protein>
<evidence type="ECO:0000256" key="1">
    <source>
        <dbReference type="SAM" id="MobiDB-lite"/>
    </source>
</evidence>
<evidence type="ECO:0000313" key="2">
    <source>
        <dbReference type="EMBL" id="MFC4425807.1"/>
    </source>
</evidence>
<feature type="region of interest" description="Disordered" evidence="1">
    <location>
        <begin position="28"/>
        <end position="83"/>
    </location>
</feature>
<proteinExistence type="predicted"/>
<dbReference type="RefSeq" id="WP_380037567.1">
    <property type="nucleotide sequence ID" value="NZ_JBHSEH010000005.1"/>
</dbReference>
<feature type="compositionally biased region" description="Basic and acidic residues" evidence="1">
    <location>
        <begin position="28"/>
        <end position="53"/>
    </location>
</feature>
<reference evidence="3" key="1">
    <citation type="journal article" date="2019" name="Int. J. Syst. Evol. Microbiol.">
        <title>The Global Catalogue of Microorganisms (GCM) 10K type strain sequencing project: providing services to taxonomists for standard genome sequencing and annotation.</title>
        <authorList>
            <consortium name="The Broad Institute Genomics Platform"/>
            <consortium name="The Broad Institute Genome Sequencing Center for Infectious Disease"/>
            <person name="Wu L."/>
            <person name="Ma J."/>
        </authorList>
    </citation>
    <scope>NUCLEOTIDE SEQUENCE [LARGE SCALE GENOMIC DNA]</scope>
    <source>
        <strain evidence="3">CCUG 56029</strain>
    </source>
</reference>
<accession>A0ABV8XMB5</accession>
<feature type="compositionally biased region" description="Polar residues" evidence="1">
    <location>
        <begin position="57"/>
        <end position="69"/>
    </location>
</feature>
<keyword evidence="3" id="KW-1185">Reference proteome</keyword>
<comment type="caution">
    <text evidence="2">The sequence shown here is derived from an EMBL/GenBank/DDBJ whole genome shotgun (WGS) entry which is preliminary data.</text>
</comment>
<dbReference type="EMBL" id="JBHSEH010000005">
    <property type="protein sequence ID" value="MFC4425807.1"/>
    <property type="molecule type" value="Genomic_DNA"/>
</dbReference>
<feature type="region of interest" description="Disordered" evidence="1">
    <location>
        <begin position="1"/>
        <end position="20"/>
    </location>
</feature>
<organism evidence="2 3">
    <name type="scientific">Deinococcus navajonensis</name>
    <dbReference type="NCBI Taxonomy" id="309884"/>
    <lineage>
        <taxon>Bacteria</taxon>
        <taxon>Thermotogati</taxon>
        <taxon>Deinococcota</taxon>
        <taxon>Deinococci</taxon>
        <taxon>Deinococcales</taxon>
        <taxon>Deinococcaceae</taxon>
        <taxon>Deinococcus</taxon>
    </lineage>
</organism>
<dbReference type="Proteomes" id="UP001595998">
    <property type="component" value="Unassembled WGS sequence"/>
</dbReference>
<gene>
    <name evidence="2" type="ORF">ACFOZ9_06245</name>
</gene>
<sequence length="83" mass="8974">MTHDNQRATSSPGDEVSNVDLQFMGRADVRREMGAGEEAEARLPDEFEDRGLDAQDIASNGSMITSDPASTHMPPDDATANEH</sequence>
<evidence type="ECO:0000313" key="3">
    <source>
        <dbReference type="Proteomes" id="UP001595998"/>
    </source>
</evidence>